<keyword evidence="2 7" id="KW-1134">Transmembrane beta strand</keyword>
<evidence type="ECO:0000256" key="2">
    <source>
        <dbReference type="ARBA" id="ARBA00022452"/>
    </source>
</evidence>
<organism evidence="9 10">
    <name type="scientific">Halopseudomonas yangmingensis</name>
    <dbReference type="NCBI Taxonomy" id="1720063"/>
    <lineage>
        <taxon>Bacteria</taxon>
        <taxon>Pseudomonadati</taxon>
        <taxon>Pseudomonadota</taxon>
        <taxon>Gammaproteobacteria</taxon>
        <taxon>Pseudomonadales</taxon>
        <taxon>Pseudomonadaceae</taxon>
        <taxon>Halopseudomonas</taxon>
    </lineage>
</organism>
<dbReference type="InterPro" id="IPR010131">
    <property type="entry name" value="MdtP/NodT-like"/>
</dbReference>
<proteinExistence type="inferred from homology"/>
<dbReference type="InterPro" id="IPR003423">
    <property type="entry name" value="OMP_efflux"/>
</dbReference>
<evidence type="ECO:0000256" key="3">
    <source>
        <dbReference type="ARBA" id="ARBA00022692"/>
    </source>
</evidence>
<evidence type="ECO:0000256" key="7">
    <source>
        <dbReference type="RuleBase" id="RU362097"/>
    </source>
</evidence>
<dbReference type="PANTHER" id="PTHR30203:SF33">
    <property type="entry name" value="BLR4455 PROTEIN"/>
    <property type="match status" value="1"/>
</dbReference>
<sequence>MPTRYSLILAALLLGGCSLNSPLPAHQPVLPGQWSSQTQTPDWPDSHYWQAFGADTLLRLQQQARQHNHDLAAAAARLQQADAQLRQAGAALLPSLDAGLNAGRSGNDNGVGNNLSASLGASYEVDFWGRNHQLREAARASLDASHFDQATLAVAIEASVANSWFQLLETLEREQLAQQNLHSAERLLQLVEARAAAGAADALEVSQQRILVLQQRAALLPLQQQRLALHNSLNLLLGNTPDAALPVDSALASLHVPEASAGLPSELLQQRPDIRASEARLLAANADLNAARAALWPSLRLTGQYAGQSSTLADLLGNPATSWNLLGGLTQPIFDGSRLRARVEQADARQQELLIDYQRSILTAISEADTALAAALSSRQRVQQQQHVVEQAQLALQLAEARYRAGAIALSTLLDSQRSLFQSQDALLQLQSAQLQTAVDLYRALGGGWQATTLSYSD</sequence>
<dbReference type="PROSITE" id="PS51257">
    <property type="entry name" value="PROKAR_LIPOPROTEIN"/>
    <property type="match status" value="1"/>
</dbReference>
<dbReference type="GO" id="GO:0015562">
    <property type="term" value="F:efflux transmembrane transporter activity"/>
    <property type="evidence" value="ECO:0007669"/>
    <property type="project" value="InterPro"/>
</dbReference>
<keyword evidence="6 7" id="KW-0449">Lipoprotein</keyword>
<dbReference type="EMBL" id="FOUI01000001">
    <property type="protein sequence ID" value="SFM15085.1"/>
    <property type="molecule type" value="Genomic_DNA"/>
</dbReference>
<evidence type="ECO:0000256" key="4">
    <source>
        <dbReference type="ARBA" id="ARBA00023139"/>
    </source>
</evidence>
<keyword evidence="7" id="KW-0732">Signal</keyword>
<dbReference type="AlphaFoldDB" id="A0A1I4NIB6"/>
<evidence type="ECO:0000256" key="8">
    <source>
        <dbReference type="SAM" id="Coils"/>
    </source>
</evidence>
<gene>
    <name evidence="9" type="ORF">SAMN05216217_101335</name>
</gene>
<evidence type="ECO:0000313" key="9">
    <source>
        <dbReference type="EMBL" id="SFM15085.1"/>
    </source>
</evidence>
<keyword evidence="7" id="KW-0472">Membrane</keyword>
<protein>
    <submittedName>
        <fullName evidence="9">Efflux transporter, outer membrane factor (OMF) lipoprotein, NodT family</fullName>
    </submittedName>
</protein>
<keyword evidence="4 7" id="KW-0564">Palmitate</keyword>
<dbReference type="SUPFAM" id="SSF56954">
    <property type="entry name" value="Outer membrane efflux proteins (OEP)"/>
    <property type="match status" value="1"/>
</dbReference>
<keyword evidence="5" id="KW-0998">Cell outer membrane</keyword>
<evidence type="ECO:0000256" key="5">
    <source>
        <dbReference type="ARBA" id="ARBA00023237"/>
    </source>
</evidence>
<dbReference type="Pfam" id="PF02321">
    <property type="entry name" value="OEP"/>
    <property type="match status" value="2"/>
</dbReference>
<feature type="signal peptide" evidence="7">
    <location>
        <begin position="1"/>
        <end position="27"/>
    </location>
</feature>
<evidence type="ECO:0000256" key="1">
    <source>
        <dbReference type="ARBA" id="ARBA00007613"/>
    </source>
</evidence>
<reference evidence="10" key="1">
    <citation type="submission" date="2016-10" db="EMBL/GenBank/DDBJ databases">
        <authorList>
            <person name="Varghese N."/>
            <person name="Submissions S."/>
        </authorList>
    </citation>
    <scope>NUCLEOTIDE SEQUENCE [LARGE SCALE GENOMIC DNA]</scope>
    <source>
        <strain evidence="10">DSM 24213</strain>
    </source>
</reference>
<dbReference type="NCBIfam" id="TIGR01845">
    <property type="entry name" value="outer_NodT"/>
    <property type="match status" value="1"/>
</dbReference>
<dbReference type="OrthoDB" id="9770517at2"/>
<comment type="subcellular location">
    <subcellularLocation>
        <location evidence="7">Cell outer membrane</location>
        <topology evidence="7">Lipid-anchor</topology>
    </subcellularLocation>
</comment>
<accession>A0A1I4NIB6</accession>
<dbReference type="PANTHER" id="PTHR30203">
    <property type="entry name" value="OUTER MEMBRANE CATION EFFLUX PROTEIN"/>
    <property type="match status" value="1"/>
</dbReference>
<keyword evidence="10" id="KW-1185">Reference proteome</keyword>
<name>A0A1I4NIB6_9GAMM</name>
<comment type="similarity">
    <text evidence="1 7">Belongs to the outer membrane factor (OMF) (TC 1.B.17) family.</text>
</comment>
<feature type="chain" id="PRO_5017099970" evidence="7">
    <location>
        <begin position="28"/>
        <end position="458"/>
    </location>
</feature>
<dbReference type="RefSeq" id="WP_093471771.1">
    <property type="nucleotide sequence ID" value="NZ_FOUI01000001.1"/>
</dbReference>
<evidence type="ECO:0000256" key="6">
    <source>
        <dbReference type="ARBA" id="ARBA00023288"/>
    </source>
</evidence>
<dbReference type="Gene3D" id="1.20.1600.10">
    <property type="entry name" value="Outer membrane efflux proteins (OEP)"/>
    <property type="match status" value="1"/>
</dbReference>
<dbReference type="GO" id="GO:0009279">
    <property type="term" value="C:cell outer membrane"/>
    <property type="evidence" value="ECO:0007669"/>
    <property type="project" value="UniProtKB-SubCell"/>
</dbReference>
<dbReference type="STRING" id="1720063.SAMN05216217_101335"/>
<feature type="coiled-coil region" evidence="8">
    <location>
        <begin position="57"/>
        <end position="91"/>
    </location>
</feature>
<dbReference type="Proteomes" id="UP000243629">
    <property type="component" value="Unassembled WGS sequence"/>
</dbReference>
<dbReference type="Gene3D" id="2.20.200.10">
    <property type="entry name" value="Outer membrane efflux proteins (OEP)"/>
    <property type="match status" value="1"/>
</dbReference>
<keyword evidence="3 7" id="KW-0812">Transmembrane</keyword>
<keyword evidence="8" id="KW-0175">Coiled coil</keyword>
<evidence type="ECO:0000313" key="10">
    <source>
        <dbReference type="Proteomes" id="UP000243629"/>
    </source>
</evidence>